<evidence type="ECO:0000256" key="2">
    <source>
        <dbReference type="ARBA" id="ARBA00023015"/>
    </source>
</evidence>
<proteinExistence type="inferred from homology"/>
<evidence type="ECO:0000256" key="1">
    <source>
        <dbReference type="ARBA" id="ARBA00010641"/>
    </source>
</evidence>
<organism evidence="7 8">
    <name type="scientific">Niastella vici</name>
    <dbReference type="NCBI Taxonomy" id="1703345"/>
    <lineage>
        <taxon>Bacteria</taxon>
        <taxon>Pseudomonadati</taxon>
        <taxon>Bacteroidota</taxon>
        <taxon>Chitinophagia</taxon>
        <taxon>Chitinophagales</taxon>
        <taxon>Chitinophagaceae</taxon>
        <taxon>Niastella</taxon>
    </lineage>
</organism>
<dbReference type="GO" id="GO:0016987">
    <property type="term" value="F:sigma factor activity"/>
    <property type="evidence" value="ECO:0007669"/>
    <property type="project" value="UniProtKB-KW"/>
</dbReference>
<dbReference type="PANTHER" id="PTHR43133:SF46">
    <property type="entry name" value="RNA POLYMERASE SIGMA-70 FACTOR ECF SUBFAMILY"/>
    <property type="match status" value="1"/>
</dbReference>
<evidence type="ECO:0000259" key="5">
    <source>
        <dbReference type="Pfam" id="PF04542"/>
    </source>
</evidence>
<comment type="similarity">
    <text evidence="1">Belongs to the sigma-70 factor family. ECF subfamily.</text>
</comment>
<dbReference type="GO" id="GO:0006352">
    <property type="term" value="P:DNA-templated transcription initiation"/>
    <property type="evidence" value="ECO:0007669"/>
    <property type="project" value="InterPro"/>
</dbReference>
<dbReference type="Proteomes" id="UP000192796">
    <property type="component" value="Unassembled WGS sequence"/>
</dbReference>
<dbReference type="InterPro" id="IPR013249">
    <property type="entry name" value="RNA_pol_sigma70_r4_t2"/>
</dbReference>
<dbReference type="Pfam" id="PF08281">
    <property type="entry name" value="Sigma70_r4_2"/>
    <property type="match status" value="1"/>
</dbReference>
<keyword evidence="8" id="KW-1185">Reference proteome</keyword>
<evidence type="ECO:0000313" key="8">
    <source>
        <dbReference type="Proteomes" id="UP000192796"/>
    </source>
</evidence>
<dbReference type="AlphaFoldDB" id="A0A1V9FMP8"/>
<dbReference type="PANTHER" id="PTHR43133">
    <property type="entry name" value="RNA POLYMERASE ECF-TYPE SIGMA FACTO"/>
    <property type="match status" value="1"/>
</dbReference>
<dbReference type="Gene3D" id="1.10.10.10">
    <property type="entry name" value="Winged helix-like DNA-binding domain superfamily/Winged helix DNA-binding domain"/>
    <property type="match status" value="1"/>
</dbReference>
<keyword evidence="4" id="KW-0804">Transcription</keyword>
<dbReference type="InterPro" id="IPR007627">
    <property type="entry name" value="RNA_pol_sigma70_r2"/>
</dbReference>
<accession>A0A1V9FMP8</accession>
<dbReference type="InterPro" id="IPR013324">
    <property type="entry name" value="RNA_pol_sigma_r3/r4-like"/>
</dbReference>
<sequence>MLASAGSHKENDLSLQRDGMAAFEALYKKYWYQLYCVAFKYTTSAPDAEELVQNLFEKIWRNRASLQVKNWGAFLTVSLRNMVIDFLRQQAVKDKFLQNYKPAAAINALEDELNQEQLLVLIENHLHELPEKTQTIFKLSRYEHKSVKEIAGHMQLTEKAVEYHITKSLKLLRQHLRNYLNTYFTLL</sequence>
<feature type="domain" description="RNA polymerase sigma-70 region 2" evidence="5">
    <location>
        <begin position="26"/>
        <end position="91"/>
    </location>
</feature>
<dbReference type="NCBIfam" id="TIGR02937">
    <property type="entry name" value="sigma70-ECF"/>
    <property type="match status" value="1"/>
</dbReference>
<keyword evidence="3" id="KW-0731">Sigma factor</keyword>
<dbReference type="InterPro" id="IPR039425">
    <property type="entry name" value="RNA_pol_sigma-70-like"/>
</dbReference>
<dbReference type="Gene3D" id="1.10.1740.10">
    <property type="match status" value="1"/>
</dbReference>
<dbReference type="EMBL" id="LVYD01000075">
    <property type="protein sequence ID" value="OQP59623.1"/>
    <property type="molecule type" value="Genomic_DNA"/>
</dbReference>
<reference evidence="7 8" key="1">
    <citation type="submission" date="2016-03" db="EMBL/GenBank/DDBJ databases">
        <title>Niastella vici sp. nov., isolated from farmland soil.</title>
        <authorList>
            <person name="Chen L."/>
            <person name="Wang D."/>
            <person name="Yang S."/>
            <person name="Wang G."/>
        </authorList>
    </citation>
    <scope>NUCLEOTIDE SEQUENCE [LARGE SCALE GENOMIC DNA]</scope>
    <source>
        <strain evidence="7 8">DJ57</strain>
    </source>
</reference>
<comment type="caution">
    <text evidence="7">The sequence shown here is derived from an EMBL/GenBank/DDBJ whole genome shotgun (WGS) entry which is preliminary data.</text>
</comment>
<dbReference type="InterPro" id="IPR013325">
    <property type="entry name" value="RNA_pol_sigma_r2"/>
</dbReference>
<dbReference type="SUPFAM" id="SSF88659">
    <property type="entry name" value="Sigma3 and sigma4 domains of RNA polymerase sigma factors"/>
    <property type="match status" value="1"/>
</dbReference>
<dbReference type="InterPro" id="IPR014284">
    <property type="entry name" value="RNA_pol_sigma-70_dom"/>
</dbReference>
<dbReference type="GO" id="GO:0003677">
    <property type="term" value="F:DNA binding"/>
    <property type="evidence" value="ECO:0007669"/>
    <property type="project" value="InterPro"/>
</dbReference>
<keyword evidence="2" id="KW-0805">Transcription regulation</keyword>
<dbReference type="RefSeq" id="WP_081154425.1">
    <property type="nucleotide sequence ID" value="NZ_LVYD01000075.1"/>
</dbReference>
<dbReference type="InterPro" id="IPR014327">
    <property type="entry name" value="RNA_pol_sigma70_bacteroid"/>
</dbReference>
<evidence type="ECO:0000256" key="4">
    <source>
        <dbReference type="ARBA" id="ARBA00023163"/>
    </source>
</evidence>
<dbReference type="InterPro" id="IPR036388">
    <property type="entry name" value="WH-like_DNA-bd_sf"/>
</dbReference>
<feature type="domain" description="RNA polymerase sigma factor 70 region 4 type 2" evidence="6">
    <location>
        <begin position="122"/>
        <end position="172"/>
    </location>
</feature>
<dbReference type="OrthoDB" id="764619at2"/>
<evidence type="ECO:0008006" key="9">
    <source>
        <dbReference type="Google" id="ProtNLM"/>
    </source>
</evidence>
<dbReference type="SUPFAM" id="SSF88946">
    <property type="entry name" value="Sigma2 domain of RNA polymerase sigma factors"/>
    <property type="match status" value="1"/>
</dbReference>
<gene>
    <name evidence="7" type="ORF">A3860_36710</name>
</gene>
<dbReference type="Pfam" id="PF04542">
    <property type="entry name" value="Sigma70_r2"/>
    <property type="match status" value="1"/>
</dbReference>
<evidence type="ECO:0000259" key="6">
    <source>
        <dbReference type="Pfam" id="PF08281"/>
    </source>
</evidence>
<protein>
    <recommendedName>
        <fullName evidence="9">RNA polymerase sigma-70 factor</fullName>
    </recommendedName>
</protein>
<dbReference type="NCBIfam" id="TIGR02985">
    <property type="entry name" value="Sig70_bacteroi1"/>
    <property type="match status" value="1"/>
</dbReference>
<name>A0A1V9FMP8_9BACT</name>
<evidence type="ECO:0000256" key="3">
    <source>
        <dbReference type="ARBA" id="ARBA00023082"/>
    </source>
</evidence>
<evidence type="ECO:0000313" key="7">
    <source>
        <dbReference type="EMBL" id="OQP59623.1"/>
    </source>
</evidence>
<dbReference type="STRING" id="1703345.A3860_36710"/>